<proteinExistence type="inferred from homology"/>
<dbReference type="InterPro" id="IPR036366">
    <property type="entry name" value="PGBDSf"/>
</dbReference>
<feature type="domain" description="Peptidoglycan binding-like" evidence="4">
    <location>
        <begin position="249"/>
        <end position="301"/>
    </location>
</feature>
<sequence length="306" mass="34023">MLKGVDISNLNGSISIDSIKNAGNSFLIAKATEGSTFIDKYYNDNIAKAKALGLITGAYHFARFQTKEKAIQEANFFKSIAAGASPDFVVLDFEQQCNGDMTEACLAFLEIVATIAPALIYCNPSYIKAYLNSSITKYPLWVAHYGVSSPSTVLWPDYAMWQYTEKGQIPGISGYLDLNYMAEPFYNSIATGEPVKPDPLIEQIKSLQYNLNIDYNAGLVVDGIAGPATMAALKGIQDIIVKGHKSHVVLWIQQKLEQYGYLKENSYTSMLYDEPTFQAVTELQKNWERPTDGVLRPETWSIFLNN</sequence>
<dbReference type="Gene3D" id="1.10.101.10">
    <property type="entry name" value="PGBD-like superfamily/PGBD"/>
    <property type="match status" value="1"/>
</dbReference>
<dbReference type="InterPro" id="IPR036365">
    <property type="entry name" value="PGBD-like_sf"/>
</dbReference>
<gene>
    <name evidence="5" type="ORF">BS101_00725</name>
</gene>
<accession>A0A1L5F2Z5</accession>
<dbReference type="Pfam" id="PF01471">
    <property type="entry name" value="PG_binding_1"/>
    <property type="match status" value="1"/>
</dbReference>
<protein>
    <submittedName>
        <fullName evidence="5">Glycosyl hydrolase</fullName>
    </submittedName>
</protein>
<evidence type="ECO:0000256" key="1">
    <source>
        <dbReference type="ARBA" id="ARBA00010646"/>
    </source>
</evidence>
<dbReference type="Proteomes" id="UP000184604">
    <property type="component" value="Chromosome"/>
</dbReference>
<dbReference type="InterPro" id="IPR017853">
    <property type="entry name" value="GH"/>
</dbReference>
<reference evidence="5 6" key="1">
    <citation type="submission" date="2016-12" db="EMBL/GenBank/DDBJ databases">
        <title>Complete genome sequence of Clostridium kluyveri JZZ isolated from the pit mud of a Chinese flavor liquor-making factory.</title>
        <authorList>
            <person name="Wang Y."/>
        </authorList>
    </citation>
    <scope>NUCLEOTIDE SEQUENCE [LARGE SCALE GENOMIC DNA]</scope>
    <source>
        <strain evidence="5 6">JZZ</strain>
    </source>
</reference>
<dbReference type="GO" id="GO:0016052">
    <property type="term" value="P:carbohydrate catabolic process"/>
    <property type="evidence" value="ECO:0007669"/>
    <property type="project" value="TreeGrafter"/>
</dbReference>
<dbReference type="GO" id="GO:0009253">
    <property type="term" value="P:peptidoglycan catabolic process"/>
    <property type="evidence" value="ECO:0007669"/>
    <property type="project" value="InterPro"/>
</dbReference>
<dbReference type="InterPro" id="IPR002053">
    <property type="entry name" value="Glyco_hydro_25"/>
</dbReference>
<name>A0A1L5F2Z5_CLOKL</name>
<dbReference type="AlphaFoldDB" id="A0A1L5F2Z5"/>
<keyword evidence="2 5" id="KW-0378">Hydrolase</keyword>
<dbReference type="SUPFAM" id="SSF51445">
    <property type="entry name" value="(Trans)glycosidases"/>
    <property type="match status" value="1"/>
</dbReference>
<evidence type="ECO:0000313" key="6">
    <source>
        <dbReference type="Proteomes" id="UP000184604"/>
    </source>
</evidence>
<organism evidence="5 6">
    <name type="scientific">Clostridium kluyveri</name>
    <dbReference type="NCBI Taxonomy" id="1534"/>
    <lineage>
        <taxon>Bacteria</taxon>
        <taxon>Bacillati</taxon>
        <taxon>Bacillota</taxon>
        <taxon>Clostridia</taxon>
        <taxon>Eubacteriales</taxon>
        <taxon>Clostridiaceae</taxon>
        <taxon>Clostridium</taxon>
    </lineage>
</organism>
<dbReference type="PROSITE" id="PS51904">
    <property type="entry name" value="GLYCOSYL_HYDROL_F25_2"/>
    <property type="match status" value="1"/>
</dbReference>
<dbReference type="SUPFAM" id="SSF47090">
    <property type="entry name" value="PGBD-like"/>
    <property type="match status" value="1"/>
</dbReference>
<dbReference type="SMART" id="SM00641">
    <property type="entry name" value="Glyco_25"/>
    <property type="match status" value="1"/>
</dbReference>
<dbReference type="PANTHER" id="PTHR34135:SF2">
    <property type="entry name" value="LYSOZYME"/>
    <property type="match status" value="1"/>
</dbReference>
<dbReference type="GO" id="GO:0003796">
    <property type="term" value="F:lysozyme activity"/>
    <property type="evidence" value="ECO:0007669"/>
    <property type="project" value="InterPro"/>
</dbReference>
<evidence type="ECO:0000313" key="5">
    <source>
        <dbReference type="EMBL" id="APM37391.1"/>
    </source>
</evidence>
<dbReference type="OrthoDB" id="9800780at2"/>
<keyword evidence="3" id="KW-0326">Glycosidase</keyword>
<dbReference type="CDD" id="cd00599">
    <property type="entry name" value="GH25_muramidase"/>
    <property type="match status" value="1"/>
</dbReference>
<evidence type="ECO:0000256" key="3">
    <source>
        <dbReference type="ARBA" id="ARBA00023295"/>
    </source>
</evidence>
<dbReference type="GO" id="GO:0016998">
    <property type="term" value="P:cell wall macromolecule catabolic process"/>
    <property type="evidence" value="ECO:0007669"/>
    <property type="project" value="InterPro"/>
</dbReference>
<dbReference type="EMBL" id="CP018335">
    <property type="protein sequence ID" value="APM37391.1"/>
    <property type="molecule type" value="Genomic_DNA"/>
</dbReference>
<dbReference type="InterPro" id="IPR002477">
    <property type="entry name" value="Peptidoglycan-bd-like"/>
</dbReference>
<comment type="similarity">
    <text evidence="1">Belongs to the glycosyl hydrolase 25 family.</text>
</comment>
<dbReference type="InterPro" id="IPR018077">
    <property type="entry name" value="Glyco_hydro_fam25_subgr"/>
</dbReference>
<dbReference type="Gene3D" id="3.20.20.80">
    <property type="entry name" value="Glycosidases"/>
    <property type="match status" value="1"/>
</dbReference>
<evidence type="ECO:0000259" key="4">
    <source>
        <dbReference type="Pfam" id="PF01471"/>
    </source>
</evidence>
<dbReference type="Pfam" id="PF01183">
    <property type="entry name" value="Glyco_hydro_25"/>
    <property type="match status" value="1"/>
</dbReference>
<evidence type="ECO:0000256" key="2">
    <source>
        <dbReference type="ARBA" id="ARBA00022801"/>
    </source>
</evidence>
<dbReference type="PANTHER" id="PTHR34135">
    <property type="entry name" value="LYSOZYME"/>
    <property type="match status" value="1"/>
</dbReference>
<dbReference type="RefSeq" id="WP_073537109.1">
    <property type="nucleotide sequence ID" value="NZ_CP018335.1"/>
</dbReference>